<evidence type="ECO:0000313" key="2">
    <source>
        <dbReference type="Proteomes" id="UP000190274"/>
    </source>
</evidence>
<dbReference type="Proteomes" id="UP000190274">
    <property type="component" value="Chromosome E"/>
</dbReference>
<dbReference type="AlphaFoldDB" id="A0A1G4JE82"/>
<organism evidence="1 2">
    <name type="scientific">Lachancea dasiensis</name>
    <dbReference type="NCBI Taxonomy" id="1072105"/>
    <lineage>
        <taxon>Eukaryota</taxon>
        <taxon>Fungi</taxon>
        <taxon>Dikarya</taxon>
        <taxon>Ascomycota</taxon>
        <taxon>Saccharomycotina</taxon>
        <taxon>Saccharomycetes</taxon>
        <taxon>Saccharomycetales</taxon>
        <taxon>Saccharomycetaceae</taxon>
        <taxon>Lachancea</taxon>
    </lineage>
</organism>
<protein>
    <submittedName>
        <fullName evidence="1">LADA_0E10726g1_1</fullName>
    </submittedName>
</protein>
<sequence>MVGVGNCQPRWRFPGSRQLTVRLARARLPDVVRLLLADFEAERRSPSWIAYLVHHVTSREADVPSRPATQPPSTLWHVTCRGSSTHSPNHPHTTRSRPALAKRVSASPEVRVPHNRLTAFREPVWDGTQMAWTSVGPMHSDAQTSGELIGKRWRAAL</sequence>
<reference evidence="2" key="1">
    <citation type="submission" date="2016-03" db="EMBL/GenBank/DDBJ databases">
        <authorList>
            <person name="Devillers H."/>
        </authorList>
    </citation>
    <scope>NUCLEOTIDE SEQUENCE [LARGE SCALE GENOMIC DNA]</scope>
</reference>
<name>A0A1G4JE82_9SACH</name>
<gene>
    <name evidence="1" type="ORF">LADA_0E10726G</name>
</gene>
<evidence type="ECO:0000313" key="1">
    <source>
        <dbReference type="EMBL" id="SCU88534.1"/>
    </source>
</evidence>
<accession>A0A1G4JE82</accession>
<dbReference type="EMBL" id="LT598455">
    <property type="protein sequence ID" value="SCU88534.1"/>
    <property type="molecule type" value="Genomic_DNA"/>
</dbReference>
<proteinExistence type="predicted"/>
<keyword evidence="2" id="KW-1185">Reference proteome</keyword>